<dbReference type="InterPro" id="IPR005628">
    <property type="entry name" value="GspK"/>
</dbReference>
<evidence type="ECO:0000259" key="12">
    <source>
        <dbReference type="Pfam" id="PF21687"/>
    </source>
</evidence>
<protein>
    <recommendedName>
        <fullName evidence="12">T2SS protein K first SAM-like domain-containing protein</fullName>
    </recommendedName>
</protein>
<evidence type="ECO:0000256" key="6">
    <source>
        <dbReference type="ARBA" id="ARBA00022692"/>
    </source>
</evidence>
<evidence type="ECO:0000256" key="4">
    <source>
        <dbReference type="ARBA" id="ARBA00022475"/>
    </source>
</evidence>
<keyword evidence="5" id="KW-0997">Cell inner membrane</keyword>
<keyword evidence="14" id="KW-1185">Reference proteome</keyword>
<proteinExistence type="inferred from homology"/>
<gene>
    <name evidence="13" type="ORF">PPSIR1_25831</name>
</gene>
<dbReference type="STRING" id="391625.PPSIR1_25831"/>
<dbReference type="Proteomes" id="UP000005801">
    <property type="component" value="Unassembled WGS sequence"/>
</dbReference>
<keyword evidence="9 11" id="KW-0472">Membrane</keyword>
<evidence type="ECO:0000256" key="9">
    <source>
        <dbReference type="ARBA" id="ARBA00023136"/>
    </source>
</evidence>
<evidence type="ECO:0000313" key="14">
    <source>
        <dbReference type="Proteomes" id="UP000005801"/>
    </source>
</evidence>
<dbReference type="SUPFAM" id="SSF158544">
    <property type="entry name" value="GspK insert domain-like"/>
    <property type="match status" value="1"/>
</dbReference>
<dbReference type="PANTHER" id="PTHR38831:SF2">
    <property type="entry name" value="TYPE II SECRETION SYSTEM PROTEIN K"/>
    <property type="match status" value="1"/>
</dbReference>
<comment type="caution">
    <text evidence="13">The sequence shown here is derived from an EMBL/GenBank/DDBJ whole genome shotgun (WGS) entry which is preliminary data.</text>
</comment>
<dbReference type="EMBL" id="ABCS01000006">
    <property type="protein sequence ID" value="EDM81064.1"/>
    <property type="molecule type" value="Genomic_DNA"/>
</dbReference>
<accession>A6FZI0</accession>
<feature type="transmembrane region" description="Helical" evidence="11">
    <location>
        <begin position="55"/>
        <end position="75"/>
    </location>
</feature>
<dbReference type="eggNOG" id="COG3156">
    <property type="taxonomic scope" value="Bacteria"/>
</dbReference>
<name>A6FZI0_9BACT</name>
<keyword evidence="3" id="KW-0813">Transport</keyword>
<keyword evidence="7" id="KW-0653">Protein transport</keyword>
<evidence type="ECO:0000256" key="7">
    <source>
        <dbReference type="ARBA" id="ARBA00022927"/>
    </source>
</evidence>
<reference evidence="13 14" key="1">
    <citation type="submission" date="2007-06" db="EMBL/GenBank/DDBJ databases">
        <authorList>
            <person name="Shimkets L."/>
            <person name="Ferriera S."/>
            <person name="Johnson J."/>
            <person name="Kravitz S."/>
            <person name="Beeson K."/>
            <person name="Sutton G."/>
            <person name="Rogers Y.-H."/>
            <person name="Friedman R."/>
            <person name="Frazier M."/>
            <person name="Venter J.C."/>
        </authorList>
    </citation>
    <scope>NUCLEOTIDE SEQUENCE [LARGE SCALE GENOMIC DNA]</scope>
    <source>
        <strain evidence="13 14">SIR-1</strain>
    </source>
</reference>
<dbReference type="InterPro" id="IPR038072">
    <property type="entry name" value="GspK_central_sf"/>
</dbReference>
<comment type="similarity">
    <text evidence="2">Belongs to the GSP K family.</text>
</comment>
<evidence type="ECO:0000256" key="10">
    <source>
        <dbReference type="SAM" id="MobiDB-lite"/>
    </source>
</evidence>
<feature type="region of interest" description="Disordered" evidence="10">
    <location>
        <begin position="1"/>
        <end position="49"/>
    </location>
</feature>
<dbReference type="GO" id="GO:0005886">
    <property type="term" value="C:plasma membrane"/>
    <property type="evidence" value="ECO:0007669"/>
    <property type="project" value="UniProtKB-SubCell"/>
</dbReference>
<keyword evidence="6 11" id="KW-0812">Transmembrane</keyword>
<dbReference type="PANTHER" id="PTHR38831">
    <property type="entry name" value="TYPE II SECRETION SYSTEM PROTEIN K"/>
    <property type="match status" value="1"/>
</dbReference>
<evidence type="ECO:0000256" key="3">
    <source>
        <dbReference type="ARBA" id="ARBA00022448"/>
    </source>
</evidence>
<evidence type="ECO:0000256" key="2">
    <source>
        <dbReference type="ARBA" id="ARBA00007246"/>
    </source>
</evidence>
<evidence type="ECO:0000256" key="8">
    <source>
        <dbReference type="ARBA" id="ARBA00022989"/>
    </source>
</evidence>
<keyword evidence="4" id="KW-1003">Cell membrane</keyword>
<comment type="subcellular location">
    <subcellularLocation>
        <location evidence="1">Cell inner membrane</location>
    </subcellularLocation>
</comment>
<evidence type="ECO:0000313" key="13">
    <source>
        <dbReference type="EMBL" id="EDM81064.1"/>
    </source>
</evidence>
<keyword evidence="8 11" id="KW-1133">Transmembrane helix</keyword>
<evidence type="ECO:0000256" key="5">
    <source>
        <dbReference type="ARBA" id="ARBA00022519"/>
    </source>
</evidence>
<sequence>MSMAKIDTQHDEGEAQELDATELDASLEEVLEDDEDDEDDADEPRLGRGRENQQGIAILMVLIALAILFPFTATFNYKARVDWQSAVNHGAEVQARAIQRGAMQLSVLMFELQRMVFNQKQFRDMVGAMDITMLAPYLMSVFGTEDGAEGLGALVGLDTSSLNELALEGGGSFEVRLEAESGKINVNCLAMEKDGDSDKNRPQARTYETLEALQMPKLYDPLFDEEKSDGNRYLRYDVLRAMVDYIDPDRGKFSTYRLANSSQDERYRYTELYDPYQARNARLDSVQELHLVAGIDDDWMAAFAHELTVYGGCKVNLNFASPEQVALVLRHAVSGKDRWKTEGENFLTMTMPLANFVVESREFNLFTKLDDVKKLVDNPDNFVNPLTLFGEDGDSDNLANVPKVPDGMDVRVNGGERDGATWGGLKDVATVTPERIYRLEIITTVGSVNKRVTAVYDIQYARSQSQGKGAWLYYRED</sequence>
<dbReference type="GO" id="GO:0009306">
    <property type="term" value="P:protein secretion"/>
    <property type="evidence" value="ECO:0007669"/>
    <property type="project" value="InterPro"/>
</dbReference>
<feature type="domain" description="T2SS protein K first SAM-like" evidence="12">
    <location>
        <begin position="182"/>
        <end position="310"/>
    </location>
</feature>
<dbReference type="Pfam" id="PF21687">
    <property type="entry name" value="T2SSK_1st"/>
    <property type="match status" value="1"/>
</dbReference>
<dbReference type="AlphaFoldDB" id="A6FZI0"/>
<organism evidence="13 14">
    <name type="scientific">Plesiocystis pacifica SIR-1</name>
    <dbReference type="NCBI Taxonomy" id="391625"/>
    <lineage>
        <taxon>Bacteria</taxon>
        <taxon>Pseudomonadati</taxon>
        <taxon>Myxococcota</taxon>
        <taxon>Polyangia</taxon>
        <taxon>Nannocystales</taxon>
        <taxon>Nannocystaceae</taxon>
        <taxon>Plesiocystis</taxon>
    </lineage>
</organism>
<evidence type="ECO:0000256" key="11">
    <source>
        <dbReference type="SAM" id="Phobius"/>
    </source>
</evidence>
<dbReference type="Gene3D" id="1.10.40.60">
    <property type="entry name" value="EpsJ-like"/>
    <property type="match status" value="1"/>
</dbReference>
<feature type="compositionally biased region" description="Acidic residues" evidence="10">
    <location>
        <begin position="14"/>
        <end position="42"/>
    </location>
</feature>
<dbReference type="InterPro" id="IPR049031">
    <property type="entry name" value="T2SSK_SAM-like_1st"/>
</dbReference>
<evidence type="ECO:0000256" key="1">
    <source>
        <dbReference type="ARBA" id="ARBA00004533"/>
    </source>
</evidence>